<organism evidence="1">
    <name type="scientific">Trieres chinensis</name>
    <name type="common">Marine centric diatom</name>
    <name type="synonym">Odontella sinensis</name>
    <dbReference type="NCBI Taxonomy" id="1514140"/>
    <lineage>
        <taxon>Eukaryota</taxon>
        <taxon>Sar</taxon>
        <taxon>Stramenopiles</taxon>
        <taxon>Ochrophyta</taxon>
        <taxon>Bacillariophyta</taxon>
        <taxon>Mediophyceae</taxon>
        <taxon>Biddulphiophycidae</taxon>
        <taxon>Eupodiscales</taxon>
        <taxon>Parodontellaceae</taxon>
        <taxon>Trieres</taxon>
    </lineage>
</organism>
<dbReference type="PANTHER" id="PTHR13132">
    <property type="entry name" value="ALPHA- 1,6 -FUCOSYLTRANSFERASE"/>
    <property type="match status" value="1"/>
</dbReference>
<sequence>MPTSKRMTSVATAATAIIFGSVTAVLMHTQIRTSQLSGVRGVETNPIVGANVGDDGQSAALSDEERLTLRLDWTDLPPMSEMAKRIHHSQTSVDVRLYKKHVHFEAGLGSNLHTWAQSLCHAVENDLTLLTRGPWKWMDGKSCPAVDKGVTDGSGNPMRCYFGAHVDGGTGVSSSPQGEEIAFASESVPASETMSCPSIQGVGEGMYSVGEWMEAATEFLFQSLDPAVISEAERQVRAVFPQGLPHPDDLVTVNVRWGDKGSEMPLQPIWAYMRAVRDLVRTRPKERAHFPVHVYLATEDPEALKRFMEAAGRENPPWRVHSSGPLQDRKDNNMWTFASGRRGLESMAALLISMEANRYVLTTGSNWSRLINELRNGVVNPRCNNCTEMVDLYYGESPKMQPDGTVVW</sequence>
<dbReference type="PANTHER" id="PTHR13132:SF29">
    <property type="entry name" value="ALPHA-(1,6)-FUCOSYLTRANSFERASE"/>
    <property type="match status" value="1"/>
</dbReference>
<gene>
    <name evidence="1" type="ORF">OSIN01602_LOCUS6894</name>
</gene>
<reference evidence="1" key="1">
    <citation type="submission" date="2021-01" db="EMBL/GenBank/DDBJ databases">
        <authorList>
            <person name="Corre E."/>
            <person name="Pelletier E."/>
            <person name="Niang G."/>
            <person name="Scheremetjew M."/>
            <person name="Finn R."/>
            <person name="Kale V."/>
            <person name="Holt S."/>
            <person name="Cochrane G."/>
            <person name="Meng A."/>
            <person name="Brown T."/>
            <person name="Cohen L."/>
        </authorList>
    </citation>
    <scope>NUCLEOTIDE SEQUENCE</scope>
    <source>
        <strain evidence="1">Grunow 1884</strain>
    </source>
</reference>
<name>A0A7S1ZA53_TRICV</name>
<proteinExistence type="predicted"/>
<dbReference type="Gene3D" id="3.40.50.11350">
    <property type="match status" value="1"/>
</dbReference>
<accession>A0A7S1ZA53</accession>
<dbReference type="GO" id="GO:0046921">
    <property type="term" value="F:alpha-(1-&gt;6)-fucosyltransferase activity"/>
    <property type="evidence" value="ECO:0007669"/>
    <property type="project" value="TreeGrafter"/>
</dbReference>
<protein>
    <submittedName>
        <fullName evidence="1">Uncharacterized protein</fullName>
    </submittedName>
</protein>
<dbReference type="GO" id="GO:0006487">
    <property type="term" value="P:protein N-linked glycosylation"/>
    <property type="evidence" value="ECO:0007669"/>
    <property type="project" value="TreeGrafter"/>
</dbReference>
<dbReference type="AlphaFoldDB" id="A0A7S1ZA53"/>
<evidence type="ECO:0000313" key="1">
    <source>
        <dbReference type="EMBL" id="CAD9333009.1"/>
    </source>
</evidence>
<dbReference type="EMBL" id="HBGO01012414">
    <property type="protein sequence ID" value="CAD9333009.1"/>
    <property type="molecule type" value="Transcribed_RNA"/>
</dbReference>